<protein>
    <recommendedName>
        <fullName evidence="3">Protein kinase domain-containing protein</fullName>
    </recommendedName>
</protein>
<dbReference type="InterPro" id="IPR019647">
    <property type="entry name" value="PhoP_reg_network_YrbL"/>
</dbReference>
<accession>A0ABN4R2S8</accession>
<sequence>MSTLPLDIAPELASTRDVELVLSVKIGAGHDRDVWRHPLDDTLCVKVAQPNHGRAQNDIDLHYGAHLQRRNISSPHVPRVYGMVPTDRGPGLVVDLVRQPDGTTCPTLPQALRSGMVGEAQAEAMVHEACEWLARNGVMLADPGIHNVMVRSSPATGRPCLVFVDGLGTRNLDLKYWARCAFEPLERMTARQKAAVFRDKFLRLLRDRSSKLWVPKRPSGVAQQVV</sequence>
<gene>
    <name evidence="1" type="ORF">BAU06_04675</name>
</gene>
<name>A0ABN4R2S8_9BORD</name>
<dbReference type="Pfam" id="PF10707">
    <property type="entry name" value="YrbL-PhoP_reg"/>
    <property type="match status" value="1"/>
</dbReference>
<proteinExistence type="predicted"/>
<organism evidence="1 2">
    <name type="scientific">Bordetella bronchialis</name>
    <dbReference type="NCBI Taxonomy" id="463025"/>
    <lineage>
        <taxon>Bacteria</taxon>
        <taxon>Pseudomonadati</taxon>
        <taxon>Pseudomonadota</taxon>
        <taxon>Betaproteobacteria</taxon>
        <taxon>Burkholderiales</taxon>
        <taxon>Alcaligenaceae</taxon>
        <taxon>Bordetella</taxon>
    </lineage>
</organism>
<dbReference type="EMBL" id="CP016170">
    <property type="protein sequence ID" value="ANN65681.1"/>
    <property type="molecule type" value="Genomic_DNA"/>
</dbReference>
<evidence type="ECO:0008006" key="3">
    <source>
        <dbReference type="Google" id="ProtNLM"/>
    </source>
</evidence>
<dbReference type="Proteomes" id="UP000091897">
    <property type="component" value="Chromosome"/>
</dbReference>
<evidence type="ECO:0000313" key="1">
    <source>
        <dbReference type="EMBL" id="ANN65681.1"/>
    </source>
</evidence>
<reference evidence="1 2" key="1">
    <citation type="submission" date="2016-06" db="EMBL/GenBank/DDBJ databases">
        <title>Complete genome sequences of Bordetella bronchialis and Bordetella flabilis.</title>
        <authorList>
            <person name="LiPuma J.J."/>
            <person name="Spilker T."/>
        </authorList>
    </citation>
    <scope>NUCLEOTIDE SEQUENCE [LARGE SCALE GENOMIC DNA]</scope>
    <source>
        <strain evidence="1 2">AU3182</strain>
    </source>
</reference>
<keyword evidence="2" id="KW-1185">Reference proteome</keyword>
<dbReference type="RefSeq" id="WP_066344936.1">
    <property type="nucleotide sequence ID" value="NZ_CBCSFJ010000008.1"/>
</dbReference>
<evidence type="ECO:0000313" key="2">
    <source>
        <dbReference type="Proteomes" id="UP000091897"/>
    </source>
</evidence>